<feature type="region of interest" description="Disordered" evidence="1">
    <location>
        <begin position="531"/>
        <end position="557"/>
    </location>
</feature>
<keyword evidence="3" id="KW-1185">Reference proteome</keyword>
<feature type="transmembrane region" description="Helical" evidence="2">
    <location>
        <begin position="238"/>
        <end position="259"/>
    </location>
</feature>
<accession>A0A6P5GHU6</accession>
<feature type="region of interest" description="Disordered" evidence="1">
    <location>
        <begin position="316"/>
        <end position="344"/>
    </location>
</feature>
<dbReference type="Gramene" id="Aco003545.1.mrna1">
    <property type="protein sequence ID" value="Aco003545.1.mrna1"/>
    <property type="gene ID" value="Aco003545.1.path1"/>
</dbReference>
<reference evidence="4" key="2">
    <citation type="submission" date="2025-08" db="UniProtKB">
        <authorList>
            <consortium name="RefSeq"/>
        </authorList>
    </citation>
    <scope>IDENTIFICATION</scope>
    <source>
        <tissue evidence="4">Leaf</tissue>
    </source>
</reference>
<feature type="transmembrane region" description="Helical" evidence="2">
    <location>
        <begin position="185"/>
        <end position="205"/>
    </location>
</feature>
<keyword evidence="2" id="KW-1133">Transmembrane helix</keyword>
<feature type="transmembrane region" description="Helical" evidence="2">
    <location>
        <begin position="6"/>
        <end position="27"/>
    </location>
</feature>
<dbReference type="Proteomes" id="UP000515123">
    <property type="component" value="Linkage group 17"/>
</dbReference>
<evidence type="ECO:0000313" key="4">
    <source>
        <dbReference type="RefSeq" id="XP_020107367.1"/>
    </source>
</evidence>
<dbReference type="OrthoDB" id="1906116at2759"/>
<gene>
    <name evidence="4" type="primary">LOC109723422</name>
</gene>
<evidence type="ECO:0000256" key="1">
    <source>
        <dbReference type="SAM" id="MobiDB-lite"/>
    </source>
</evidence>
<dbReference type="RefSeq" id="XP_020107367.1">
    <property type="nucleotide sequence ID" value="XM_020251778.1"/>
</dbReference>
<organism evidence="3 4">
    <name type="scientific">Ananas comosus</name>
    <name type="common">Pineapple</name>
    <name type="synonym">Ananas ananas</name>
    <dbReference type="NCBI Taxonomy" id="4615"/>
    <lineage>
        <taxon>Eukaryota</taxon>
        <taxon>Viridiplantae</taxon>
        <taxon>Streptophyta</taxon>
        <taxon>Embryophyta</taxon>
        <taxon>Tracheophyta</taxon>
        <taxon>Spermatophyta</taxon>
        <taxon>Magnoliopsida</taxon>
        <taxon>Liliopsida</taxon>
        <taxon>Poales</taxon>
        <taxon>Bromeliaceae</taxon>
        <taxon>Bromelioideae</taxon>
        <taxon>Ananas</taxon>
    </lineage>
</organism>
<feature type="compositionally biased region" description="Low complexity" evidence="1">
    <location>
        <begin position="541"/>
        <end position="551"/>
    </location>
</feature>
<protein>
    <submittedName>
        <fullName evidence="4">Uncharacterized membrane protein At3g27390 isoform X1</fullName>
    </submittedName>
</protein>
<proteinExistence type="predicted"/>
<evidence type="ECO:0000313" key="3">
    <source>
        <dbReference type="Proteomes" id="UP000515123"/>
    </source>
</evidence>
<dbReference type="InterPro" id="IPR040229">
    <property type="entry name" value="At3g27390-like"/>
</dbReference>
<reference evidence="3" key="1">
    <citation type="journal article" date="2015" name="Nat. Genet.">
        <title>The pineapple genome and the evolution of CAM photosynthesis.</title>
        <authorList>
            <person name="Ming R."/>
            <person name="VanBuren R."/>
            <person name="Wai C.M."/>
            <person name="Tang H."/>
            <person name="Schatz M.C."/>
            <person name="Bowers J.E."/>
            <person name="Lyons E."/>
            <person name="Wang M.L."/>
            <person name="Chen J."/>
            <person name="Biggers E."/>
            <person name="Zhang J."/>
            <person name="Huang L."/>
            <person name="Zhang L."/>
            <person name="Miao W."/>
            <person name="Zhang J."/>
            <person name="Ye Z."/>
            <person name="Miao C."/>
            <person name="Lin Z."/>
            <person name="Wang H."/>
            <person name="Zhou H."/>
            <person name="Yim W.C."/>
            <person name="Priest H.D."/>
            <person name="Zheng C."/>
            <person name="Woodhouse M."/>
            <person name="Edger P.P."/>
            <person name="Guyot R."/>
            <person name="Guo H.B."/>
            <person name="Guo H."/>
            <person name="Zheng G."/>
            <person name="Singh R."/>
            <person name="Sharma A."/>
            <person name="Min X."/>
            <person name="Zheng Y."/>
            <person name="Lee H."/>
            <person name="Gurtowski J."/>
            <person name="Sedlazeck F.J."/>
            <person name="Harkess A."/>
            <person name="McKain M.R."/>
            <person name="Liao Z."/>
            <person name="Fang J."/>
            <person name="Liu J."/>
            <person name="Zhang X."/>
            <person name="Zhang Q."/>
            <person name="Hu W."/>
            <person name="Qin Y."/>
            <person name="Wang K."/>
            <person name="Chen L.Y."/>
            <person name="Shirley N."/>
            <person name="Lin Y.R."/>
            <person name="Liu L.Y."/>
            <person name="Hernandez A.G."/>
            <person name="Wright C.L."/>
            <person name="Bulone V."/>
            <person name="Tuskan G.A."/>
            <person name="Heath K."/>
            <person name="Zee F."/>
            <person name="Moore P.H."/>
            <person name="Sunkar R."/>
            <person name="Leebens-Mack J.H."/>
            <person name="Mockler T."/>
            <person name="Bennetzen J.L."/>
            <person name="Freeling M."/>
            <person name="Sankoff D."/>
            <person name="Paterson A.H."/>
            <person name="Zhu X."/>
            <person name="Yang X."/>
            <person name="Smith J.A."/>
            <person name="Cushman J.C."/>
            <person name="Paull R.E."/>
            <person name="Yu Q."/>
        </authorList>
    </citation>
    <scope>NUCLEOTIDE SEQUENCE [LARGE SCALE GENOMIC DNA]</scope>
    <source>
        <strain evidence="3">cv. F153</strain>
    </source>
</reference>
<dbReference type="PANTHER" id="PTHR31133">
    <property type="entry name" value="MEMBRANE PROTEIN"/>
    <property type="match status" value="1"/>
</dbReference>
<keyword evidence="2" id="KW-0812">Transmembrane</keyword>
<sequence length="586" mass="64676">MEPPSGFWATLWSFLRFLPFFVGLLLLGIVKGALICPWVCLIMTVGNSALILGLWPAHTFWTFYCIIRTKQLGPALKFLLCIFLPVVLVLWPIFGIVGSILSGAAYGFLSPLMATFDAVGEGKANNFVHCVLDGTWSTIKGSCTVVRDLKDLFQHTYFGIMKDIRLNDPPNGIPYEIRLCNIPGALFVGTIGIAVDVPIISFIALCKSPYMLFKGWNRLIQDLIGREGPFLETACVPFAGLAILLWPLAVAGAVLASILSSLPLGAYGAVVSYQESSVRMGLAYVISSLAIFDEYSNDVLDMPEGSCFPRYEYRKNKSSSFSGPTSFRREKQDGKNPPSRSSSIKSGILELNPLKLLDHLFSECKRYGEILVSEGVITREDIDEAKSGKGKSRVLSIGLPAYAILQGLLRSARADSDGFVLSDGTEITSDNRPKSTMFDWFFEPLMVIKDQIKAQNFTEEEENYLCKLVLLIGDSTRLKNLSTLVQPTDERKRAEIDAFARRLQGITKSISRFPTAKRRFDDLVKSLSEELEKKMGGSQSGSGSRLPPRSRSGIKRMFSQKSFGRTISIQGSDQEAQSVNADLLPV</sequence>
<dbReference type="PANTHER" id="PTHR31133:SF3">
    <property type="entry name" value="TRANSMEMBRANE PROTEIN"/>
    <property type="match status" value="1"/>
</dbReference>
<keyword evidence="2" id="KW-0472">Membrane</keyword>
<evidence type="ECO:0000256" key="2">
    <source>
        <dbReference type="SAM" id="Phobius"/>
    </source>
</evidence>
<dbReference type="GeneID" id="109723422"/>
<dbReference type="AlphaFoldDB" id="A0A6P5GHU6"/>
<feature type="transmembrane region" description="Helical" evidence="2">
    <location>
        <begin position="75"/>
        <end position="101"/>
    </location>
</feature>
<name>A0A6P5GHU6_ANACO</name>